<feature type="transmembrane region" description="Helical" evidence="6">
    <location>
        <begin position="75"/>
        <end position="94"/>
    </location>
</feature>
<keyword evidence="8" id="KW-1185">Reference proteome</keyword>
<dbReference type="InterPro" id="IPR001123">
    <property type="entry name" value="LeuE-type"/>
</dbReference>
<evidence type="ECO:0000313" key="7">
    <source>
        <dbReference type="EMBL" id="QGW28969.1"/>
    </source>
</evidence>
<keyword evidence="3 6" id="KW-0812">Transmembrane</keyword>
<dbReference type="EMBL" id="CP046566">
    <property type="protein sequence ID" value="QGW28969.1"/>
    <property type="molecule type" value="Genomic_DNA"/>
</dbReference>
<evidence type="ECO:0000256" key="4">
    <source>
        <dbReference type="ARBA" id="ARBA00022989"/>
    </source>
</evidence>
<dbReference type="Pfam" id="PF01810">
    <property type="entry name" value="LysE"/>
    <property type="match status" value="1"/>
</dbReference>
<evidence type="ECO:0000256" key="2">
    <source>
        <dbReference type="ARBA" id="ARBA00022475"/>
    </source>
</evidence>
<evidence type="ECO:0000313" key="8">
    <source>
        <dbReference type="Proteomes" id="UP000426027"/>
    </source>
</evidence>
<evidence type="ECO:0000256" key="3">
    <source>
        <dbReference type="ARBA" id="ARBA00022692"/>
    </source>
</evidence>
<feature type="transmembrane region" description="Helical" evidence="6">
    <location>
        <begin position="114"/>
        <end position="139"/>
    </location>
</feature>
<organism evidence="7 8">
    <name type="scientific">Phnomibacter ginsenosidimutans</name>
    <dbReference type="NCBI Taxonomy" id="2676868"/>
    <lineage>
        <taxon>Bacteria</taxon>
        <taxon>Pseudomonadati</taxon>
        <taxon>Bacteroidota</taxon>
        <taxon>Chitinophagia</taxon>
        <taxon>Chitinophagales</taxon>
        <taxon>Chitinophagaceae</taxon>
        <taxon>Phnomibacter</taxon>
    </lineage>
</organism>
<comment type="subcellular location">
    <subcellularLocation>
        <location evidence="1">Cell membrane</location>
        <topology evidence="1">Multi-pass membrane protein</topology>
    </subcellularLocation>
</comment>
<proteinExistence type="predicted"/>
<reference evidence="7 8" key="1">
    <citation type="submission" date="2019-11" db="EMBL/GenBank/DDBJ databases">
        <authorList>
            <person name="Im W.T."/>
        </authorList>
    </citation>
    <scope>NUCLEOTIDE SEQUENCE [LARGE SCALE GENOMIC DNA]</scope>
    <source>
        <strain evidence="7 8">SB-02</strain>
    </source>
</reference>
<dbReference type="GO" id="GO:0005886">
    <property type="term" value="C:plasma membrane"/>
    <property type="evidence" value="ECO:0007669"/>
    <property type="project" value="UniProtKB-SubCell"/>
</dbReference>
<dbReference type="AlphaFoldDB" id="A0A6I6GUZ2"/>
<feature type="transmembrane region" description="Helical" evidence="6">
    <location>
        <begin position="41"/>
        <end position="63"/>
    </location>
</feature>
<evidence type="ECO:0000256" key="5">
    <source>
        <dbReference type="ARBA" id="ARBA00023136"/>
    </source>
</evidence>
<keyword evidence="2" id="KW-1003">Cell membrane</keyword>
<gene>
    <name evidence="7" type="ORF">GLV81_13425</name>
</gene>
<dbReference type="Proteomes" id="UP000426027">
    <property type="component" value="Chromosome"/>
</dbReference>
<accession>A0A6I6GUZ2</accession>
<keyword evidence="4 6" id="KW-1133">Transmembrane helix</keyword>
<dbReference type="GO" id="GO:0006865">
    <property type="term" value="P:amino acid transport"/>
    <property type="evidence" value="ECO:0007669"/>
    <property type="project" value="InterPro"/>
</dbReference>
<dbReference type="KEGG" id="fls:GLV81_13425"/>
<feature type="transmembrane region" description="Helical" evidence="6">
    <location>
        <begin position="7"/>
        <end position="29"/>
    </location>
</feature>
<protein>
    <submittedName>
        <fullName evidence="7">Lysine transporter LysE</fullName>
    </submittedName>
</protein>
<dbReference type="RefSeq" id="WP_157479322.1">
    <property type="nucleotide sequence ID" value="NZ_CP046566.1"/>
</dbReference>
<feature type="transmembrane region" description="Helical" evidence="6">
    <location>
        <begin position="151"/>
        <end position="177"/>
    </location>
</feature>
<keyword evidence="5 6" id="KW-0472">Membrane</keyword>
<evidence type="ECO:0000256" key="6">
    <source>
        <dbReference type="SAM" id="Phobius"/>
    </source>
</evidence>
<feature type="transmembrane region" description="Helical" evidence="6">
    <location>
        <begin position="189"/>
        <end position="207"/>
    </location>
</feature>
<sequence>MKALLRIAFWGLGISALGTLPLGTINVAAMQISIAEGVWPASLFGVGAAIIEVAYVRVSLVGISWIQHRAGLLRLMDWLAFAIVATLAVTSFMAASNPAQDGKNVILNADVHPFILGVTMSALNPMQIPFWFGWSTVLFSKGILQANGQQFNWYSVGIGIGTLIGLAVFVIGGQVLLQNMHSHMNVVQYSIAAIFAITAVVFLYKIIFNKGAAAALQAKEKV</sequence>
<evidence type="ECO:0000256" key="1">
    <source>
        <dbReference type="ARBA" id="ARBA00004651"/>
    </source>
</evidence>
<name>A0A6I6GUZ2_9BACT</name>